<keyword evidence="2" id="KW-1185">Reference proteome</keyword>
<evidence type="ECO:0000313" key="1">
    <source>
        <dbReference type="EMBL" id="CAI9594397.1"/>
    </source>
</evidence>
<sequence>MSSTAWHQWVTLMGTGAWHCRAPVGDTDGYRWVALQALVGSTDGHRWVALQGTDG</sequence>
<proteinExistence type="predicted"/>
<reference evidence="1" key="1">
    <citation type="submission" date="2023-05" db="EMBL/GenBank/DDBJ databases">
        <authorList>
            <person name="Stuckert A."/>
        </authorList>
    </citation>
    <scope>NUCLEOTIDE SEQUENCE</scope>
</reference>
<comment type="caution">
    <text evidence="1">The sequence shown here is derived from an EMBL/GenBank/DDBJ whole genome shotgun (WGS) entry which is preliminary data.</text>
</comment>
<organism evidence="1 2">
    <name type="scientific">Staurois parvus</name>
    <dbReference type="NCBI Taxonomy" id="386267"/>
    <lineage>
        <taxon>Eukaryota</taxon>
        <taxon>Metazoa</taxon>
        <taxon>Chordata</taxon>
        <taxon>Craniata</taxon>
        <taxon>Vertebrata</taxon>
        <taxon>Euteleostomi</taxon>
        <taxon>Amphibia</taxon>
        <taxon>Batrachia</taxon>
        <taxon>Anura</taxon>
        <taxon>Neobatrachia</taxon>
        <taxon>Ranoidea</taxon>
        <taxon>Ranidae</taxon>
        <taxon>Staurois</taxon>
    </lineage>
</organism>
<accession>A0ABN9FEX6</accession>
<dbReference type="Proteomes" id="UP001162483">
    <property type="component" value="Unassembled WGS sequence"/>
</dbReference>
<dbReference type="EMBL" id="CATNWA010016662">
    <property type="protein sequence ID" value="CAI9594397.1"/>
    <property type="molecule type" value="Genomic_DNA"/>
</dbReference>
<evidence type="ECO:0000313" key="2">
    <source>
        <dbReference type="Proteomes" id="UP001162483"/>
    </source>
</evidence>
<gene>
    <name evidence="1" type="ORF">SPARVUS_LOCUS11717202</name>
</gene>
<name>A0ABN9FEX6_9NEOB</name>
<protein>
    <submittedName>
        <fullName evidence="1">Uncharacterized protein</fullName>
    </submittedName>
</protein>